<evidence type="ECO:0000313" key="3">
    <source>
        <dbReference type="Proteomes" id="UP000199251"/>
    </source>
</evidence>
<accession>A0A0E4H2F6</accession>
<protein>
    <submittedName>
        <fullName evidence="2">Uncharacterized protein</fullName>
    </submittedName>
</protein>
<proteinExistence type="predicted"/>
<reference evidence="2 3" key="1">
    <citation type="submission" date="2015-03" db="EMBL/GenBank/DDBJ databases">
        <authorList>
            <person name="Urmite Genomes"/>
        </authorList>
    </citation>
    <scope>NUCLEOTIDE SEQUENCE [LARGE SCALE GENOMIC DNA]</scope>
    <source>
        <strain evidence="2 3">CSUR P1491</strain>
    </source>
</reference>
<sequence>MATSPPRLLASPEERLPAEEPTSAGEMALSLGGAR</sequence>
<organism evidence="2 3">
    <name type="scientific">Mycobacterium lentiflavum</name>
    <dbReference type="NCBI Taxonomy" id="141349"/>
    <lineage>
        <taxon>Bacteria</taxon>
        <taxon>Bacillati</taxon>
        <taxon>Actinomycetota</taxon>
        <taxon>Actinomycetes</taxon>
        <taxon>Mycobacteriales</taxon>
        <taxon>Mycobacteriaceae</taxon>
        <taxon>Mycobacterium</taxon>
        <taxon>Mycobacterium simiae complex</taxon>
    </lineage>
</organism>
<feature type="region of interest" description="Disordered" evidence="1">
    <location>
        <begin position="1"/>
        <end position="35"/>
    </location>
</feature>
<name>A0A0E4H2F6_MYCLN</name>
<dbReference type="EMBL" id="CTEE01000002">
    <property type="protein sequence ID" value="CQD23825.1"/>
    <property type="molecule type" value="Genomic_DNA"/>
</dbReference>
<dbReference type="AlphaFoldDB" id="A0A0E4H2F6"/>
<dbReference type="Proteomes" id="UP000199251">
    <property type="component" value="Unassembled WGS sequence"/>
</dbReference>
<gene>
    <name evidence="2" type="ORF">BN1232_05881</name>
</gene>
<evidence type="ECO:0000256" key="1">
    <source>
        <dbReference type="SAM" id="MobiDB-lite"/>
    </source>
</evidence>
<evidence type="ECO:0000313" key="2">
    <source>
        <dbReference type="EMBL" id="CQD23825.1"/>
    </source>
</evidence>